<reference evidence="2" key="4">
    <citation type="submission" date="2024-05" db="EMBL/GenBank/DDBJ databases">
        <authorList>
            <person name="Sun Q."/>
            <person name="Zhou Y."/>
        </authorList>
    </citation>
    <scope>NUCLEOTIDE SEQUENCE</scope>
    <source>
        <strain evidence="2">CGMCC 1.15931</strain>
    </source>
</reference>
<feature type="chain" id="PRO_5026083209" evidence="1">
    <location>
        <begin position="27"/>
        <end position="263"/>
    </location>
</feature>
<evidence type="ECO:0000256" key="1">
    <source>
        <dbReference type="SAM" id="SignalP"/>
    </source>
</evidence>
<protein>
    <submittedName>
        <fullName evidence="3">Ketol-acid reductoisomerase</fullName>
    </submittedName>
</protein>
<dbReference type="Gene3D" id="3.40.630.40">
    <property type="entry name" value="Zn-dependent exopeptidases"/>
    <property type="match status" value="1"/>
</dbReference>
<evidence type="ECO:0000313" key="5">
    <source>
        <dbReference type="Proteomes" id="UP000622638"/>
    </source>
</evidence>
<evidence type="ECO:0000313" key="2">
    <source>
        <dbReference type="EMBL" id="GGB99886.1"/>
    </source>
</evidence>
<dbReference type="InterPro" id="IPR007709">
    <property type="entry name" value="N-FG_amidohydro"/>
</dbReference>
<dbReference type="SUPFAM" id="SSF53187">
    <property type="entry name" value="Zn-dependent exopeptidases"/>
    <property type="match status" value="1"/>
</dbReference>
<dbReference type="GO" id="GO:0016853">
    <property type="term" value="F:isomerase activity"/>
    <property type="evidence" value="ECO:0007669"/>
    <property type="project" value="UniProtKB-KW"/>
</dbReference>
<accession>A0A6I3T0G1</accession>
<dbReference type="EMBL" id="WNKZ01000064">
    <property type="protein sequence ID" value="MTV54903.1"/>
    <property type="molecule type" value="Genomic_DNA"/>
</dbReference>
<name>A0A6I3T0G1_9BURK</name>
<dbReference type="Proteomes" id="UP000622638">
    <property type="component" value="Unassembled WGS sequence"/>
</dbReference>
<dbReference type="EMBL" id="BMKG01000008">
    <property type="protein sequence ID" value="GGB99886.1"/>
    <property type="molecule type" value="Genomic_DNA"/>
</dbReference>
<sequence length="263" mass="27935">MPKPPHLLLPILLAALAALPAPPARAQISIEPDQVVAAIDLATLLDSRQRQSRPPGQAWFELLRGSQPVIVTAPHATRPFRAGRFRFADGGGTAALARALHETCGATVLYTVWDSPADPNFDDDNEFKARLGELIAELRPILVLDIHASNAFRPYDIDLGTMHGQSVAGDPAIVPQLAAALRGAGLVNVSDNRFPAARNRTITRYAHARGVPAVQLEFSVTRTSPQDGPLAGHLFAQALEGLARSLDGRGRCTHAAAASAAEP</sequence>
<evidence type="ECO:0000313" key="4">
    <source>
        <dbReference type="Proteomes" id="UP000430634"/>
    </source>
</evidence>
<gene>
    <name evidence="2" type="ORF">GCM10011572_22300</name>
    <name evidence="3" type="ORF">GM672_19415</name>
</gene>
<feature type="signal peptide" evidence="1">
    <location>
        <begin position="1"/>
        <end position="26"/>
    </location>
</feature>
<dbReference type="OrthoDB" id="8581952at2"/>
<keyword evidence="3" id="KW-0413">Isomerase</keyword>
<dbReference type="RefSeq" id="WP_155472184.1">
    <property type="nucleotide sequence ID" value="NZ_BMKG01000008.1"/>
</dbReference>
<reference evidence="5" key="2">
    <citation type="journal article" date="2019" name="Int. J. Syst. Evol. Microbiol.">
        <title>The Global Catalogue of Microorganisms (GCM) 10K type strain sequencing project: providing services to taxonomists for standard genome sequencing and annotation.</title>
        <authorList>
            <consortium name="The Broad Institute Genomics Platform"/>
            <consortium name="The Broad Institute Genome Sequencing Center for Infectious Disease"/>
            <person name="Wu L."/>
            <person name="Ma J."/>
        </authorList>
    </citation>
    <scope>NUCLEOTIDE SEQUENCE [LARGE SCALE GENOMIC DNA]</scope>
    <source>
        <strain evidence="5">CGMCC 1.15931</strain>
    </source>
</reference>
<dbReference type="Pfam" id="PF05013">
    <property type="entry name" value="FGase"/>
    <property type="match status" value="1"/>
</dbReference>
<organism evidence="3 4">
    <name type="scientific">Pseudoduganella buxea</name>
    <dbReference type="NCBI Taxonomy" id="1949069"/>
    <lineage>
        <taxon>Bacteria</taxon>
        <taxon>Pseudomonadati</taxon>
        <taxon>Pseudomonadota</taxon>
        <taxon>Betaproteobacteria</taxon>
        <taxon>Burkholderiales</taxon>
        <taxon>Oxalobacteraceae</taxon>
        <taxon>Telluria group</taxon>
        <taxon>Pseudoduganella</taxon>
    </lineage>
</organism>
<reference evidence="2" key="1">
    <citation type="journal article" date="2014" name="Int. J. Syst. Evol. Microbiol.">
        <title>Complete genome of a new Firmicutes species belonging to the dominant human colonic microbiota ('Ruminococcus bicirculans') reveals two chromosomes and a selective capacity to utilize plant glucans.</title>
        <authorList>
            <consortium name="NISC Comparative Sequencing Program"/>
            <person name="Wegmann U."/>
            <person name="Louis P."/>
            <person name="Goesmann A."/>
            <person name="Henrissat B."/>
            <person name="Duncan S.H."/>
            <person name="Flint H.J."/>
        </authorList>
    </citation>
    <scope>NUCLEOTIDE SEQUENCE</scope>
    <source>
        <strain evidence="2">CGMCC 1.15931</strain>
    </source>
</reference>
<keyword evidence="1" id="KW-0732">Signal</keyword>
<keyword evidence="5" id="KW-1185">Reference proteome</keyword>
<proteinExistence type="predicted"/>
<evidence type="ECO:0000313" key="3">
    <source>
        <dbReference type="EMBL" id="MTV54903.1"/>
    </source>
</evidence>
<comment type="caution">
    <text evidence="3">The sequence shown here is derived from an EMBL/GenBank/DDBJ whole genome shotgun (WGS) entry which is preliminary data.</text>
</comment>
<reference evidence="3 4" key="3">
    <citation type="submission" date="2019-11" db="EMBL/GenBank/DDBJ databases">
        <title>Type strains purchased from KCTC, JCM and DSMZ.</title>
        <authorList>
            <person name="Lu H."/>
        </authorList>
    </citation>
    <scope>NUCLEOTIDE SEQUENCE [LARGE SCALE GENOMIC DNA]</scope>
    <source>
        <strain evidence="3 4">KCTC 52429</strain>
    </source>
</reference>
<dbReference type="Proteomes" id="UP000430634">
    <property type="component" value="Unassembled WGS sequence"/>
</dbReference>
<dbReference type="AlphaFoldDB" id="A0A6I3T0G1"/>